<gene>
    <name evidence="1" type="ORF">J2S05_002441</name>
</gene>
<dbReference type="EMBL" id="JAUSUA010000003">
    <property type="protein sequence ID" value="MDQ0207640.1"/>
    <property type="molecule type" value="Genomic_DNA"/>
</dbReference>
<dbReference type="Proteomes" id="UP001225034">
    <property type="component" value="Unassembled WGS sequence"/>
</dbReference>
<keyword evidence="2" id="KW-1185">Reference proteome</keyword>
<sequence>MDKNQLIEEVVQKMDDRINSGIRSTTLQERDDLKQDILLRLVKVTHEMETISFWTFKKKYDEGKKSL</sequence>
<proteinExistence type="predicted"/>
<protein>
    <submittedName>
        <fullName evidence="1">Uncharacterized protein</fullName>
    </submittedName>
</protein>
<evidence type="ECO:0000313" key="1">
    <source>
        <dbReference type="EMBL" id="MDQ0207640.1"/>
    </source>
</evidence>
<accession>A0ABT9YIF4</accession>
<evidence type="ECO:0000313" key="2">
    <source>
        <dbReference type="Proteomes" id="UP001225034"/>
    </source>
</evidence>
<name>A0ABT9YIF4_9BACI</name>
<comment type="caution">
    <text evidence="1">The sequence shown here is derived from an EMBL/GenBank/DDBJ whole genome shotgun (WGS) entry which is preliminary data.</text>
</comment>
<dbReference type="RefSeq" id="WP_306983090.1">
    <property type="nucleotide sequence ID" value="NZ_JAUSUA010000003.1"/>
</dbReference>
<reference evidence="1 2" key="1">
    <citation type="submission" date="2023-07" db="EMBL/GenBank/DDBJ databases">
        <title>Genomic Encyclopedia of Type Strains, Phase IV (KMG-IV): sequencing the most valuable type-strain genomes for metagenomic binning, comparative biology and taxonomic classification.</title>
        <authorList>
            <person name="Goeker M."/>
        </authorList>
    </citation>
    <scope>NUCLEOTIDE SEQUENCE [LARGE SCALE GENOMIC DNA]</scope>
    <source>
        <strain evidence="1 2">DSM 19154</strain>
    </source>
</reference>
<organism evidence="1 2">
    <name type="scientific">Alkalicoccobacillus murimartini</name>
    <dbReference type="NCBI Taxonomy" id="171685"/>
    <lineage>
        <taxon>Bacteria</taxon>
        <taxon>Bacillati</taxon>
        <taxon>Bacillota</taxon>
        <taxon>Bacilli</taxon>
        <taxon>Bacillales</taxon>
        <taxon>Bacillaceae</taxon>
        <taxon>Alkalicoccobacillus</taxon>
    </lineage>
</organism>